<feature type="compositionally biased region" description="Low complexity" evidence="1">
    <location>
        <begin position="171"/>
        <end position="181"/>
    </location>
</feature>
<feature type="compositionally biased region" description="Basic and acidic residues" evidence="1">
    <location>
        <begin position="475"/>
        <end position="488"/>
    </location>
</feature>
<feature type="region of interest" description="Disordered" evidence="1">
    <location>
        <begin position="288"/>
        <end position="350"/>
    </location>
</feature>
<feature type="compositionally biased region" description="Polar residues" evidence="1">
    <location>
        <begin position="491"/>
        <end position="503"/>
    </location>
</feature>
<feature type="compositionally biased region" description="Polar residues" evidence="1">
    <location>
        <begin position="609"/>
        <end position="623"/>
    </location>
</feature>
<dbReference type="GO" id="GO:0000976">
    <property type="term" value="F:transcription cis-regulatory region binding"/>
    <property type="evidence" value="ECO:0007669"/>
    <property type="project" value="TreeGrafter"/>
</dbReference>
<dbReference type="GO" id="GO:0045892">
    <property type="term" value="P:negative regulation of DNA-templated transcription"/>
    <property type="evidence" value="ECO:0007669"/>
    <property type="project" value="TreeGrafter"/>
</dbReference>
<dbReference type="EMBL" id="OA572978">
    <property type="protein sequence ID" value="CAD7204712.1"/>
    <property type="molecule type" value="Genomic_DNA"/>
</dbReference>
<dbReference type="GO" id="GO:0005677">
    <property type="term" value="C:chromatin silencing complex"/>
    <property type="evidence" value="ECO:0007669"/>
    <property type="project" value="TreeGrafter"/>
</dbReference>
<feature type="compositionally biased region" description="Basic and acidic residues" evidence="1">
    <location>
        <begin position="297"/>
        <end position="313"/>
    </location>
</feature>
<feature type="compositionally biased region" description="Basic and acidic residues" evidence="1">
    <location>
        <begin position="624"/>
        <end position="648"/>
    </location>
</feature>
<feature type="compositionally biased region" description="Basic residues" evidence="1">
    <location>
        <begin position="891"/>
        <end position="901"/>
    </location>
</feature>
<feature type="compositionally biased region" description="Low complexity" evidence="1">
    <location>
        <begin position="76"/>
        <end position="91"/>
    </location>
</feature>
<sequence length="1228" mass="134997">MRTPTQKSKSHPPPTSAKAVKRASSNAASLPIAKKRKVQKKSEASHTRAAATKHHVASPTSVQKRKSSVKNPSALKRTVVVVKKTSPVKKSASAQCAKKTSKTPSVKTLIKKISGHKTASQIKVKTTHQKKPARKIITVRKQNAIKKITDNNSDQGRPSLISVSELKAEEQSAPQQQTQPQKKLTYKLESHLSKKKMQVVKLKKTKENSQTPALKSKAKPPSKVQPLPKRIKNIKRVVVSKGASKKKITVRKKQIITEDVHPQVGISDGGRETGISVICEEKVQTPLDFCDDATGTNDKEKPNKNKTKEELSLKKAKATRKKNPKKCSEDESERKTLGELDEQSGPSKDLLPCVVDSAEVTRDVSIKGCSEEPSMAEKVKGLVKKKTKSALPDSTKDKEKLVNRAKVVSAKVRKTAKKKGLIHPNHKVQRTKKTHPEADTIVETERENVSAEVTAALPSSPSGNNDDSSTSDEITLDRLRQQQVKVDEYNATDSPSSPVNSTVEAVGGRLKSEIPETKQVMTLSSFKLEEPPQVPSPKRLSTSEEENLKDMKSKIKVKLECNESDANHSLPSSAAKKVTKKKLLAIKQKEKSSDKNKHRNISLKKEVNENSLEGNSDQSGSISSRDKDESTKKLVDVKKTIKISKSESSKSGGNTSDTDQRARRMKLFGFWSGPKRHRVASLNALAKVHCLYENESRGALIGYCRAAKITKKVVKPAKKSSQSEDQDEYEDEDDSSAESVVCTRTLRTSPGRRGVGKHWDPTNTSSTSSSSSSSEDNDNTSEESGSRNSSGQQPPSPPPSYKQKHQKINEANKKKTHVKNIKKVVRQRRNRSELMMDLKDMVVRKRMASLNASAILAASYSVEKRQARPAKEETVEPKEKESSPVAEPVTRRKKTRKRVLSKRIIEDNSSSSSSEVEVEECCDSGRSVIELRTTPVSNNQVAVIVNQDTDVTITGVYVNSTTRSTHHEGYCSIAGMQYRISSTSHTQTEATAVATETVLHTSATAPPEHPPVPHHAAPDPPLKSYTPLGALSLLKVGVKIRTCKAKVVAKFETGEAEVETKLETCEAKVGSKLKAFEVETKLETGEVEVEPKFKIGEVTKPKTRKAEVETKLERGDAEVGGKLKTFEAEVGTELETREAEVEMKLETGEVEVEDEKSAVNCRSAPKKPRGYCTYEGGYTWRPATATVFRSQRQIRSPLFLMEVGTLAFVSQPVVRTLEGTCVGLLASS</sequence>
<feature type="compositionally biased region" description="Low complexity" evidence="1">
    <location>
        <begin position="782"/>
        <end position="793"/>
    </location>
</feature>
<feature type="compositionally biased region" description="Basic and acidic residues" evidence="1">
    <location>
        <begin position="326"/>
        <end position="338"/>
    </location>
</feature>
<feature type="region of interest" description="Disordered" evidence="1">
    <location>
        <begin position="1"/>
        <end position="107"/>
    </location>
</feature>
<evidence type="ECO:0000256" key="1">
    <source>
        <dbReference type="SAM" id="MobiDB-lite"/>
    </source>
</evidence>
<feature type="compositionally biased region" description="Basic and acidic residues" evidence="1">
    <location>
        <begin position="434"/>
        <end position="449"/>
    </location>
</feature>
<feature type="compositionally biased region" description="Basic residues" evidence="1">
    <location>
        <begin position="814"/>
        <end position="829"/>
    </location>
</feature>
<feature type="region of interest" description="Disordered" evidence="1">
    <location>
        <begin position="862"/>
        <end position="919"/>
    </location>
</feature>
<dbReference type="GO" id="GO:0003682">
    <property type="term" value="F:chromatin binding"/>
    <property type="evidence" value="ECO:0007669"/>
    <property type="project" value="TreeGrafter"/>
</dbReference>
<feature type="compositionally biased region" description="Low complexity" evidence="1">
    <location>
        <begin position="762"/>
        <end position="774"/>
    </location>
</feature>
<dbReference type="PANTHER" id="PTHR46576:SF1">
    <property type="entry name" value="BROMO ADJACENT HOMOLOGY DOMAIN-CONTAINING 1 PROTEIN"/>
    <property type="match status" value="1"/>
</dbReference>
<organism evidence="2">
    <name type="scientific">Timema douglasi</name>
    <name type="common">Walking stick</name>
    <dbReference type="NCBI Taxonomy" id="61478"/>
    <lineage>
        <taxon>Eukaryota</taxon>
        <taxon>Metazoa</taxon>
        <taxon>Ecdysozoa</taxon>
        <taxon>Arthropoda</taxon>
        <taxon>Hexapoda</taxon>
        <taxon>Insecta</taxon>
        <taxon>Pterygota</taxon>
        <taxon>Neoptera</taxon>
        <taxon>Polyneoptera</taxon>
        <taxon>Phasmatodea</taxon>
        <taxon>Timematodea</taxon>
        <taxon>Timematoidea</taxon>
        <taxon>Timematidae</taxon>
        <taxon>Timema</taxon>
    </lineage>
</organism>
<feature type="compositionally biased region" description="Basic residues" evidence="1">
    <location>
        <begin position="412"/>
        <end position="433"/>
    </location>
</feature>
<feature type="region of interest" description="Disordered" evidence="1">
    <location>
        <begin position="412"/>
        <end position="661"/>
    </location>
</feature>
<reference evidence="2" key="1">
    <citation type="submission" date="2020-11" db="EMBL/GenBank/DDBJ databases">
        <authorList>
            <person name="Tran Van P."/>
        </authorList>
    </citation>
    <scope>NUCLEOTIDE SEQUENCE</scope>
</reference>
<proteinExistence type="predicted"/>
<feature type="compositionally biased region" description="Basic residues" evidence="1">
    <location>
        <begin position="314"/>
        <end position="325"/>
    </location>
</feature>
<accession>A0A7R8VWD7</accession>
<feature type="compositionally biased region" description="Basic and acidic residues" evidence="1">
    <location>
        <begin position="862"/>
        <end position="882"/>
    </location>
</feature>
<feature type="region of interest" description="Disordered" evidence="1">
    <location>
        <begin position="147"/>
        <end position="233"/>
    </location>
</feature>
<dbReference type="GO" id="GO:0031507">
    <property type="term" value="P:heterochromatin formation"/>
    <property type="evidence" value="ECO:0007669"/>
    <property type="project" value="TreeGrafter"/>
</dbReference>
<feature type="compositionally biased region" description="Low complexity" evidence="1">
    <location>
        <begin position="458"/>
        <end position="472"/>
    </location>
</feature>
<feature type="compositionally biased region" description="Acidic residues" evidence="1">
    <location>
        <begin position="724"/>
        <end position="736"/>
    </location>
</feature>
<feature type="compositionally biased region" description="Low complexity" evidence="1">
    <location>
        <begin position="212"/>
        <end position="222"/>
    </location>
</feature>
<evidence type="ECO:0000313" key="2">
    <source>
        <dbReference type="EMBL" id="CAD7204712.1"/>
    </source>
</evidence>
<dbReference type="AlphaFoldDB" id="A0A7R8VWD7"/>
<feature type="compositionally biased region" description="Basic residues" evidence="1">
    <location>
        <begin position="193"/>
        <end position="204"/>
    </location>
</feature>
<feature type="compositionally biased region" description="Basic and acidic residues" evidence="1">
    <location>
        <begin position="546"/>
        <end position="561"/>
    </location>
</feature>
<gene>
    <name evidence="2" type="ORF">TDIB3V08_LOCUS10869</name>
</gene>
<dbReference type="InterPro" id="IPR053032">
    <property type="entry name" value="BAH_domain-containing"/>
</dbReference>
<feature type="region of interest" description="Disordered" evidence="1">
    <location>
        <begin position="711"/>
        <end position="830"/>
    </location>
</feature>
<protein>
    <submittedName>
        <fullName evidence="2">Uncharacterized protein</fullName>
    </submittedName>
</protein>
<name>A0A7R8VWD7_TIMDO</name>
<dbReference type="PANTHER" id="PTHR46576">
    <property type="entry name" value="BROMO ADJACENT HOMOLOGY DOMAIN-CONTAINING 1 PROTEIN"/>
    <property type="match status" value="1"/>
</dbReference>